<dbReference type="OrthoDB" id="5537330at2759"/>
<dbReference type="HOGENOM" id="CLU_065389_3_1_1"/>
<dbReference type="EMBL" id="HE797160">
    <property type="protein sequence ID" value="CCM04516.1"/>
    <property type="molecule type" value="Genomic_DNA"/>
</dbReference>
<keyword evidence="2" id="KW-1185">Reference proteome</keyword>
<dbReference type="SUPFAM" id="SSF69118">
    <property type="entry name" value="AhpD-like"/>
    <property type="match status" value="1"/>
</dbReference>
<name>J4IBE4_9APHY</name>
<dbReference type="Proteomes" id="UP000006352">
    <property type="component" value="Unassembled WGS sequence"/>
</dbReference>
<evidence type="ECO:0008006" key="3">
    <source>
        <dbReference type="Google" id="ProtNLM"/>
    </source>
</evidence>
<dbReference type="PANTHER" id="PTHR28180">
    <property type="entry name" value="CONSERVED MITOCHONDRIAL PROTEIN-RELATED"/>
    <property type="match status" value="1"/>
</dbReference>
<reference evidence="1 2" key="1">
    <citation type="journal article" date="2012" name="Appl. Environ. Microbiol.">
        <title>Short-read sequencing for genomic analysis of the brown rot fungus Fibroporia radiculosa.</title>
        <authorList>
            <person name="Tang J.D."/>
            <person name="Perkins A.D."/>
            <person name="Sonstegard T.S."/>
            <person name="Schroeder S.G."/>
            <person name="Burgess S.C."/>
            <person name="Diehl S.V."/>
        </authorList>
    </citation>
    <scope>NUCLEOTIDE SEQUENCE [LARGE SCALE GENOMIC DNA]</scope>
    <source>
        <strain evidence="1 2">TFFH 294</strain>
    </source>
</reference>
<dbReference type="InterPro" id="IPR052999">
    <property type="entry name" value="PTS1_Protein"/>
</dbReference>
<dbReference type="STRING" id="599839.J4IBE4"/>
<dbReference type="PANTHER" id="PTHR28180:SF2">
    <property type="entry name" value="PEROXISOMAL PROTEIN 2"/>
    <property type="match status" value="1"/>
</dbReference>
<proteinExistence type="predicted"/>
<dbReference type="Gene3D" id="1.20.1290.10">
    <property type="entry name" value="AhpD-like"/>
    <property type="match status" value="1"/>
</dbReference>
<evidence type="ECO:0000313" key="2">
    <source>
        <dbReference type="Proteomes" id="UP000006352"/>
    </source>
</evidence>
<accession>J4IBE4</accession>
<dbReference type="InParanoid" id="J4IBE4"/>
<dbReference type="InterPro" id="IPR029032">
    <property type="entry name" value="AhpD-like"/>
</dbReference>
<evidence type="ECO:0000313" key="1">
    <source>
        <dbReference type="EMBL" id="CCM04516.1"/>
    </source>
</evidence>
<dbReference type="AlphaFoldDB" id="J4IBE4"/>
<gene>
    <name evidence="1" type="ORF">FIBRA_06697</name>
</gene>
<sequence>MAALAGVEFLKQLRSIYPSHGALTPAAILAQPWYLVAAVAFSASRKPEAVPAVFELALNELKLVQGGEQPETIQEQRMTLANKIREAILHSGLLSGFPRTIESLVALNKVMPEELRTKTVQRDTKKSLDEYTESGDKLFRSMYRNTADSVRGLLYSAYPDLGWFCDIVGYGIVYGGTNVLTQVEVSYTIVAALIAVDAPRQVTWHLANAQNGGATLDEARAVREIAMRVAERSGVTWKDAVPEAIPAQQLE</sequence>
<dbReference type="RefSeq" id="XP_012183799.1">
    <property type="nucleotide sequence ID" value="XM_012328409.1"/>
</dbReference>
<organism evidence="1 2">
    <name type="scientific">Fibroporia radiculosa</name>
    <dbReference type="NCBI Taxonomy" id="599839"/>
    <lineage>
        <taxon>Eukaryota</taxon>
        <taxon>Fungi</taxon>
        <taxon>Dikarya</taxon>
        <taxon>Basidiomycota</taxon>
        <taxon>Agaricomycotina</taxon>
        <taxon>Agaricomycetes</taxon>
        <taxon>Polyporales</taxon>
        <taxon>Fibroporiaceae</taxon>
        <taxon>Fibroporia</taxon>
    </lineage>
</organism>
<protein>
    <recommendedName>
        <fullName evidence="3">Carboxymuconolactone decarboxylase-like domain-containing protein</fullName>
    </recommendedName>
</protein>
<dbReference type="GeneID" id="24099427"/>